<comment type="caution">
    <text evidence="1">The sequence shown here is derived from an EMBL/GenBank/DDBJ whole genome shotgun (WGS) entry which is preliminary data.</text>
</comment>
<keyword evidence="2" id="KW-1185">Reference proteome</keyword>
<proteinExistence type="predicted"/>
<organism evidence="1 2">
    <name type="scientific">Macroventuria anomochaeta</name>
    <dbReference type="NCBI Taxonomy" id="301207"/>
    <lineage>
        <taxon>Eukaryota</taxon>
        <taxon>Fungi</taxon>
        <taxon>Dikarya</taxon>
        <taxon>Ascomycota</taxon>
        <taxon>Pezizomycotina</taxon>
        <taxon>Dothideomycetes</taxon>
        <taxon>Pleosporomycetidae</taxon>
        <taxon>Pleosporales</taxon>
        <taxon>Pleosporineae</taxon>
        <taxon>Didymellaceae</taxon>
        <taxon>Macroventuria</taxon>
    </lineage>
</organism>
<dbReference type="EMBL" id="MU006751">
    <property type="protein sequence ID" value="KAF2621817.1"/>
    <property type="molecule type" value="Genomic_DNA"/>
</dbReference>
<evidence type="ECO:0000313" key="2">
    <source>
        <dbReference type="Proteomes" id="UP000799754"/>
    </source>
</evidence>
<accession>A0ACB6RLH9</accession>
<evidence type="ECO:0000313" key="1">
    <source>
        <dbReference type="EMBL" id="KAF2621817.1"/>
    </source>
</evidence>
<gene>
    <name evidence="1" type="ORF">BU25DRAFT_463417</name>
</gene>
<sequence length="104" mass="11946">MECKAFTGERYIFLVYDLVTKFSFVYAIRSHENEVPLITFRTLDQKIKRQFNTSPIFILLKRERGFGFEADDNSLATYCANEGIQLQLRAPDTPAQSGDVERSG</sequence>
<protein>
    <submittedName>
        <fullName evidence="1">Uncharacterized protein</fullName>
    </submittedName>
</protein>
<dbReference type="Proteomes" id="UP000799754">
    <property type="component" value="Unassembled WGS sequence"/>
</dbReference>
<name>A0ACB6RLH9_9PLEO</name>
<reference evidence="1" key="1">
    <citation type="journal article" date="2020" name="Stud. Mycol.">
        <title>101 Dothideomycetes genomes: a test case for predicting lifestyles and emergence of pathogens.</title>
        <authorList>
            <person name="Haridas S."/>
            <person name="Albert R."/>
            <person name="Binder M."/>
            <person name="Bloem J."/>
            <person name="Labutti K."/>
            <person name="Salamov A."/>
            <person name="Andreopoulos B."/>
            <person name="Baker S."/>
            <person name="Barry K."/>
            <person name="Bills G."/>
            <person name="Bluhm B."/>
            <person name="Cannon C."/>
            <person name="Castanera R."/>
            <person name="Culley D."/>
            <person name="Daum C."/>
            <person name="Ezra D."/>
            <person name="Gonzalez J."/>
            <person name="Henrissat B."/>
            <person name="Kuo A."/>
            <person name="Liang C."/>
            <person name="Lipzen A."/>
            <person name="Lutzoni F."/>
            <person name="Magnuson J."/>
            <person name="Mondo S."/>
            <person name="Nolan M."/>
            <person name="Ohm R."/>
            <person name="Pangilinan J."/>
            <person name="Park H.-J."/>
            <person name="Ramirez L."/>
            <person name="Alfaro M."/>
            <person name="Sun H."/>
            <person name="Tritt A."/>
            <person name="Yoshinaga Y."/>
            <person name="Zwiers L.-H."/>
            <person name="Turgeon B."/>
            <person name="Goodwin S."/>
            <person name="Spatafora J."/>
            <person name="Crous P."/>
            <person name="Grigoriev I."/>
        </authorList>
    </citation>
    <scope>NUCLEOTIDE SEQUENCE</scope>
    <source>
        <strain evidence="1">CBS 525.71</strain>
    </source>
</reference>